<dbReference type="Proteomes" id="UP000524542">
    <property type="component" value="Unassembled WGS sequence"/>
</dbReference>
<feature type="non-terminal residue" evidence="3">
    <location>
        <position position="1"/>
    </location>
</feature>
<evidence type="ECO:0000313" key="4">
    <source>
        <dbReference type="Proteomes" id="UP000524542"/>
    </source>
</evidence>
<dbReference type="GO" id="GO:0008270">
    <property type="term" value="F:zinc ion binding"/>
    <property type="evidence" value="ECO:0007669"/>
    <property type="project" value="UniProtKB-KW"/>
</dbReference>
<keyword evidence="4" id="KW-1185">Reference proteome</keyword>
<sequence length="80" mass="9029">MPTETAKVPNIFARAKLLHAFYHQNMPALMRMLKLARNQARAIVAMCPNCQTYQIPLWVLGLTPGASTVARYGKLMLHTF</sequence>
<keyword evidence="1" id="KW-0479">Metal-binding</keyword>
<protein>
    <submittedName>
        <fullName evidence="3">POK18 protein</fullName>
    </submittedName>
</protein>
<organism evidence="3 4">
    <name type="scientific">Urocynchramus pylzowi</name>
    <dbReference type="NCBI Taxonomy" id="571890"/>
    <lineage>
        <taxon>Eukaryota</taxon>
        <taxon>Metazoa</taxon>
        <taxon>Chordata</taxon>
        <taxon>Craniata</taxon>
        <taxon>Vertebrata</taxon>
        <taxon>Euteleostomi</taxon>
        <taxon>Archelosauria</taxon>
        <taxon>Archosauria</taxon>
        <taxon>Dinosauria</taxon>
        <taxon>Saurischia</taxon>
        <taxon>Theropoda</taxon>
        <taxon>Coelurosauria</taxon>
        <taxon>Aves</taxon>
        <taxon>Neognathae</taxon>
        <taxon>Neoaves</taxon>
        <taxon>Telluraves</taxon>
        <taxon>Australaves</taxon>
        <taxon>Passeriformes</taxon>
        <taxon>Passeroidea</taxon>
        <taxon>Fringillidae</taxon>
        <taxon>Urocynchramus</taxon>
    </lineage>
</organism>
<comment type="caution">
    <text evidence="3">The sequence shown here is derived from an EMBL/GenBank/DDBJ whole genome shotgun (WGS) entry which is preliminary data.</text>
</comment>
<reference evidence="3 4" key="1">
    <citation type="submission" date="2019-09" db="EMBL/GenBank/DDBJ databases">
        <title>Bird 10,000 Genomes (B10K) Project - Family phase.</title>
        <authorList>
            <person name="Zhang G."/>
        </authorList>
    </citation>
    <scope>NUCLEOTIDE SEQUENCE [LARGE SCALE GENOMIC DNA]</scope>
    <source>
        <strain evidence="3">B10K-DU-012-38</strain>
        <tissue evidence="3">Muscle</tissue>
    </source>
</reference>
<feature type="non-terminal residue" evidence="3">
    <location>
        <position position="80"/>
    </location>
</feature>
<dbReference type="Pfam" id="PF02022">
    <property type="entry name" value="Integrase_Zn"/>
    <property type="match status" value="1"/>
</dbReference>
<proteinExistence type="predicted"/>
<evidence type="ECO:0000313" key="3">
    <source>
        <dbReference type="EMBL" id="NWU01232.1"/>
    </source>
</evidence>
<evidence type="ECO:0000256" key="1">
    <source>
        <dbReference type="PROSITE-ProRule" id="PRU00450"/>
    </source>
</evidence>
<evidence type="ECO:0000259" key="2">
    <source>
        <dbReference type="PROSITE" id="PS50876"/>
    </source>
</evidence>
<feature type="domain" description="Integrase-type" evidence="2">
    <location>
        <begin position="10"/>
        <end position="51"/>
    </location>
</feature>
<dbReference type="Gene3D" id="1.10.10.200">
    <property type="match status" value="1"/>
</dbReference>
<keyword evidence="1" id="KW-0862">Zinc</keyword>
<dbReference type="EMBL" id="VZRH01006249">
    <property type="protein sequence ID" value="NWU01232.1"/>
    <property type="molecule type" value="Genomic_DNA"/>
</dbReference>
<dbReference type="SUPFAM" id="SSF46919">
    <property type="entry name" value="N-terminal Zn binding domain of HIV integrase"/>
    <property type="match status" value="1"/>
</dbReference>
<dbReference type="InterPro" id="IPR003308">
    <property type="entry name" value="Integrase_Zn-bd_dom_N"/>
</dbReference>
<dbReference type="InterPro" id="IPR017856">
    <property type="entry name" value="Integrase-like_N"/>
</dbReference>
<accession>A0A7K5TA75</accession>
<dbReference type="PROSITE" id="PS50876">
    <property type="entry name" value="ZF_INTEGRASE"/>
    <property type="match status" value="1"/>
</dbReference>
<dbReference type="AlphaFoldDB" id="A0A7K5TA75"/>
<name>A0A7K5TA75_9FRIN</name>
<keyword evidence="1" id="KW-0863">Zinc-finger</keyword>
<gene>
    <name evidence="3" type="primary">Ervk18_2</name>
    <name evidence="3" type="ORF">UROPYL_R15537</name>
</gene>